<dbReference type="SUPFAM" id="SSF52540">
    <property type="entry name" value="P-loop containing nucleoside triphosphate hydrolases"/>
    <property type="match status" value="2"/>
</dbReference>
<feature type="domain" description="ABC transporter" evidence="4">
    <location>
        <begin position="22"/>
        <end position="265"/>
    </location>
</feature>
<dbReference type="InterPro" id="IPR050611">
    <property type="entry name" value="ABCF"/>
</dbReference>
<reference evidence="5 6" key="1">
    <citation type="submission" date="2019-02" db="EMBL/GenBank/DDBJ databases">
        <title>Sequencing the genomes of 1000 actinobacteria strains.</title>
        <authorList>
            <person name="Klenk H.-P."/>
        </authorList>
    </citation>
    <scope>NUCLEOTIDE SEQUENCE [LARGE SCALE GENOMIC DNA]</scope>
    <source>
        <strain evidence="5 6">DSM 17364</strain>
    </source>
</reference>
<dbReference type="AlphaFoldDB" id="A0A4Q8ADJ7"/>
<keyword evidence="3" id="KW-0067">ATP-binding</keyword>
<dbReference type="Pfam" id="PF00005">
    <property type="entry name" value="ABC_tran"/>
    <property type="match status" value="2"/>
</dbReference>
<gene>
    <name evidence="5" type="ORF">EV380_1910</name>
</gene>
<dbReference type="SMART" id="SM00382">
    <property type="entry name" value="AAA"/>
    <property type="match status" value="2"/>
</dbReference>
<dbReference type="EMBL" id="SHLA01000001">
    <property type="protein sequence ID" value="RZU62317.1"/>
    <property type="molecule type" value="Genomic_DNA"/>
</dbReference>
<organism evidence="5 6">
    <name type="scientific">Zhihengliuella halotolerans</name>
    <dbReference type="NCBI Taxonomy" id="370736"/>
    <lineage>
        <taxon>Bacteria</taxon>
        <taxon>Bacillati</taxon>
        <taxon>Actinomycetota</taxon>
        <taxon>Actinomycetes</taxon>
        <taxon>Micrococcales</taxon>
        <taxon>Micrococcaceae</taxon>
        <taxon>Zhihengliuella</taxon>
    </lineage>
</organism>
<dbReference type="GO" id="GO:0005524">
    <property type="term" value="F:ATP binding"/>
    <property type="evidence" value="ECO:0007669"/>
    <property type="project" value="UniProtKB-KW"/>
</dbReference>
<keyword evidence="2" id="KW-0547">Nucleotide-binding</keyword>
<dbReference type="Gene3D" id="3.40.50.300">
    <property type="entry name" value="P-loop containing nucleotide triphosphate hydrolases"/>
    <property type="match status" value="2"/>
</dbReference>
<dbReference type="GO" id="GO:0016887">
    <property type="term" value="F:ATP hydrolysis activity"/>
    <property type="evidence" value="ECO:0007669"/>
    <property type="project" value="InterPro"/>
</dbReference>
<dbReference type="InterPro" id="IPR003593">
    <property type="entry name" value="AAA+_ATPase"/>
</dbReference>
<evidence type="ECO:0000313" key="5">
    <source>
        <dbReference type="EMBL" id="RZU62317.1"/>
    </source>
</evidence>
<dbReference type="Proteomes" id="UP000292685">
    <property type="component" value="Unassembled WGS sequence"/>
</dbReference>
<keyword evidence="6" id="KW-1185">Reference proteome</keyword>
<dbReference type="InterPro" id="IPR027417">
    <property type="entry name" value="P-loop_NTPase"/>
</dbReference>
<dbReference type="PROSITE" id="PS50893">
    <property type="entry name" value="ABC_TRANSPORTER_2"/>
    <property type="match status" value="1"/>
</dbReference>
<dbReference type="PANTHER" id="PTHR19211:SF6">
    <property type="entry name" value="BLL7188 PROTEIN"/>
    <property type="match status" value="1"/>
</dbReference>
<evidence type="ECO:0000259" key="4">
    <source>
        <dbReference type="PROSITE" id="PS50893"/>
    </source>
</evidence>
<protein>
    <submittedName>
        <fullName evidence="5">ATPase subunit of ABC transporter with duplicated ATPase domains</fullName>
    </submittedName>
</protein>
<evidence type="ECO:0000256" key="2">
    <source>
        <dbReference type="ARBA" id="ARBA00022741"/>
    </source>
</evidence>
<sequence>MSSTPSSVRPRMPRHDSSRASLRLDRLGFVWPDGRRIFDELTATLTGTVGLVGPNGTGKSVLLKLAASRLAPTEGGLSAPDDVAYLPQETTLRTGDTVADLLGIAGRLDALRGVLDGGLEGDELLRALELVGDEWDLEERSIALLAEYGLPVDGPGFLTRSVGTLSGGEAMIVALAGVERAGAALTLCDEPTNNLDAVARARFYSAVERWGAGRGDRTLVVASHDVELLRRVDAIAELRPVGVRSMLAERAELRTFGASGTADAWEVYRQGLAAERESAERRVREAASHLATERRQRIEAETKLARSARSGRAAADSMPKILANARRNQAEATAGRTRTMMAGKEGAARADLDAAREELPADIAISIDLPDTCVPAGRTVLDLPLASLDLPRDAVVDQSPVGGAILHLRGPERVRVTGRNGAGKSTLLAQIADAAVVPVGWLRQRLGGGDGWEGLNDDASVLANVRSVLPGSTEAEVKARLARFHFRGARVGEAVGQLSGGERFRVALARILLADPAPQLLLLDEPTNNLDLDSVDQLVSALEGFGGALVLVTHDDEFARRVGPGTEWRVG</sequence>
<evidence type="ECO:0000256" key="3">
    <source>
        <dbReference type="ARBA" id="ARBA00022840"/>
    </source>
</evidence>
<comment type="caution">
    <text evidence="5">The sequence shown here is derived from an EMBL/GenBank/DDBJ whole genome shotgun (WGS) entry which is preliminary data.</text>
</comment>
<evidence type="ECO:0000256" key="1">
    <source>
        <dbReference type="ARBA" id="ARBA00022737"/>
    </source>
</evidence>
<proteinExistence type="predicted"/>
<dbReference type="PANTHER" id="PTHR19211">
    <property type="entry name" value="ATP-BINDING TRANSPORT PROTEIN-RELATED"/>
    <property type="match status" value="1"/>
</dbReference>
<accession>A0A4Q8ADJ7</accession>
<name>A0A4Q8ADJ7_9MICC</name>
<dbReference type="InterPro" id="IPR003439">
    <property type="entry name" value="ABC_transporter-like_ATP-bd"/>
</dbReference>
<evidence type="ECO:0000313" key="6">
    <source>
        <dbReference type="Proteomes" id="UP000292685"/>
    </source>
</evidence>
<keyword evidence="1" id="KW-0677">Repeat</keyword>